<evidence type="ECO:0000313" key="1">
    <source>
        <dbReference type="EMBL" id="MFC7059167.1"/>
    </source>
</evidence>
<dbReference type="GeneID" id="76631272"/>
<protein>
    <submittedName>
        <fullName evidence="1">Uncharacterized protein</fullName>
    </submittedName>
</protein>
<keyword evidence="2" id="KW-1185">Reference proteome</keyword>
<sequence length="279" mass="31830">MAEIVIKSTIQQQTMTELQEVKDVLGPDVAETLKQYNTPRWTIQDALTEEFTTRELNPPSDLDFSSATPNVRIGKSEPFWIVVRHAKHEYGMSGETEAIRKLLRFGISAVAVEYSTERYWLEKLEQANSILSQYIEGTTELASSFHQRSGQNLGGPNEGNVQKRILWNQKLLANKLSEKLDLKYTEIFHLAVLLSGRRLGSQGEIAEPGRDKINKKIEEFDVPVGTHKRRGYGAIAEALQTEHANEVVQELKTNCPTIWEEFINWHETVIEQIEESKSY</sequence>
<name>A0ABD5W8Y3_9EURY</name>
<accession>A0ABD5W8Y3</accession>
<dbReference type="AlphaFoldDB" id="A0ABD5W8Y3"/>
<evidence type="ECO:0000313" key="2">
    <source>
        <dbReference type="Proteomes" id="UP001596445"/>
    </source>
</evidence>
<comment type="caution">
    <text evidence="1">The sequence shown here is derived from an EMBL/GenBank/DDBJ whole genome shotgun (WGS) entry which is preliminary data.</text>
</comment>
<dbReference type="Proteomes" id="UP001596445">
    <property type="component" value="Unassembled WGS sequence"/>
</dbReference>
<organism evidence="1 2">
    <name type="scientific">Halovenus salina</name>
    <dbReference type="NCBI Taxonomy" id="1510225"/>
    <lineage>
        <taxon>Archaea</taxon>
        <taxon>Methanobacteriati</taxon>
        <taxon>Methanobacteriota</taxon>
        <taxon>Stenosarchaea group</taxon>
        <taxon>Halobacteria</taxon>
        <taxon>Halobacteriales</taxon>
        <taxon>Haloarculaceae</taxon>
        <taxon>Halovenus</taxon>
    </lineage>
</organism>
<reference evidence="1 2" key="1">
    <citation type="journal article" date="2019" name="Int. J. Syst. Evol. Microbiol.">
        <title>The Global Catalogue of Microorganisms (GCM) 10K type strain sequencing project: providing services to taxonomists for standard genome sequencing and annotation.</title>
        <authorList>
            <consortium name="The Broad Institute Genomics Platform"/>
            <consortium name="The Broad Institute Genome Sequencing Center for Infectious Disease"/>
            <person name="Wu L."/>
            <person name="Ma J."/>
        </authorList>
    </citation>
    <scope>NUCLEOTIDE SEQUENCE [LARGE SCALE GENOMIC DNA]</scope>
    <source>
        <strain evidence="1 2">JCM 30072</strain>
    </source>
</reference>
<proteinExistence type="predicted"/>
<gene>
    <name evidence="1" type="ORF">ACFQQG_14510</name>
</gene>
<dbReference type="RefSeq" id="WP_267161908.1">
    <property type="nucleotide sequence ID" value="NZ_CP112972.1"/>
</dbReference>
<dbReference type="EMBL" id="JBHSZI010000001">
    <property type="protein sequence ID" value="MFC7059167.1"/>
    <property type="molecule type" value="Genomic_DNA"/>
</dbReference>